<keyword evidence="3" id="KW-0378">Hydrolase</keyword>
<comment type="caution">
    <text evidence="3">The sequence shown here is derived from an EMBL/GenBank/DDBJ whole genome shotgun (WGS) entry which is preliminary data.</text>
</comment>
<accession>A0A830EBR4</accession>
<reference evidence="3" key="1">
    <citation type="journal article" date="2014" name="Int. J. Syst. Evol. Microbiol.">
        <title>Complete genome sequence of Corynebacterium casei LMG S-19264T (=DSM 44701T), isolated from a smear-ripened cheese.</title>
        <authorList>
            <consortium name="US DOE Joint Genome Institute (JGI-PGF)"/>
            <person name="Walter F."/>
            <person name="Albersmeier A."/>
            <person name="Kalinowski J."/>
            <person name="Ruckert C."/>
        </authorList>
    </citation>
    <scope>NUCLEOTIDE SEQUENCE</scope>
    <source>
        <strain evidence="3">CCM 7217</strain>
    </source>
</reference>
<reference evidence="3" key="2">
    <citation type="submission" date="2020-09" db="EMBL/GenBank/DDBJ databases">
        <authorList>
            <person name="Sun Q."/>
            <person name="Sedlacek I."/>
        </authorList>
    </citation>
    <scope>NUCLEOTIDE SEQUENCE</scope>
    <source>
        <strain evidence="3">CCM 7217</strain>
    </source>
</reference>
<sequence>MSTAVDSPSTNQPNVTDRLRAVVVAVVIVAAAIVLGVVLTFALFIPLLAVNVAIDPAGSTFLILALIPSQLAFAAVGILVAIGVLDGVPVRLPTRTDLRWVALGLVGSFAAVALLVLASTVVDLTPVQSVVGEAAVVDPEVLVALALLSIFVIAPAEELLFRGAVQGRLRKTFGPLGAVVLASAIFASLHAFNFVGGGVVVLVPLTALFLVGSVFGYIYERTENLAVPIAVHGLYNATLFLSSFVLG</sequence>
<dbReference type="GO" id="GO:0006508">
    <property type="term" value="P:proteolysis"/>
    <property type="evidence" value="ECO:0007669"/>
    <property type="project" value="UniProtKB-KW"/>
</dbReference>
<keyword evidence="1" id="KW-0812">Transmembrane</keyword>
<keyword evidence="3" id="KW-0645">Protease</keyword>
<evidence type="ECO:0000256" key="1">
    <source>
        <dbReference type="SAM" id="Phobius"/>
    </source>
</evidence>
<feature type="transmembrane region" description="Helical" evidence="1">
    <location>
        <begin position="61"/>
        <end position="88"/>
    </location>
</feature>
<evidence type="ECO:0000313" key="4">
    <source>
        <dbReference type="Proteomes" id="UP000646833"/>
    </source>
</evidence>
<dbReference type="Pfam" id="PF02517">
    <property type="entry name" value="Rce1-like"/>
    <property type="match status" value="1"/>
</dbReference>
<dbReference type="GO" id="GO:0080120">
    <property type="term" value="P:CAAX-box protein maturation"/>
    <property type="evidence" value="ECO:0007669"/>
    <property type="project" value="UniProtKB-ARBA"/>
</dbReference>
<dbReference type="GO" id="GO:0008237">
    <property type="term" value="F:metallopeptidase activity"/>
    <property type="evidence" value="ECO:0007669"/>
    <property type="project" value="UniProtKB-KW"/>
</dbReference>
<dbReference type="GO" id="GO:0004175">
    <property type="term" value="F:endopeptidase activity"/>
    <property type="evidence" value="ECO:0007669"/>
    <property type="project" value="UniProtKB-ARBA"/>
</dbReference>
<dbReference type="Proteomes" id="UP000646833">
    <property type="component" value="Unassembled WGS sequence"/>
</dbReference>
<organism evidence="3 4">
    <name type="scientific">Haloferax sulfurifontis</name>
    <dbReference type="NCBI Taxonomy" id="255616"/>
    <lineage>
        <taxon>Archaea</taxon>
        <taxon>Methanobacteriati</taxon>
        <taxon>Methanobacteriota</taxon>
        <taxon>Stenosarchaea group</taxon>
        <taxon>Halobacteria</taxon>
        <taxon>Halobacteriales</taxon>
        <taxon>Haloferacaceae</taxon>
        <taxon>Haloferax</taxon>
    </lineage>
</organism>
<name>A0A830EBR4_9EURY</name>
<feature type="domain" description="CAAX prenyl protease 2/Lysostaphin resistance protein A-like" evidence="2">
    <location>
        <begin position="142"/>
        <end position="237"/>
    </location>
</feature>
<keyword evidence="1" id="KW-1133">Transmembrane helix</keyword>
<protein>
    <submittedName>
        <fullName evidence="3">CPBP family intramembrane metalloprotease</fullName>
    </submittedName>
</protein>
<dbReference type="InterPro" id="IPR003675">
    <property type="entry name" value="Rce1/LyrA-like_dom"/>
</dbReference>
<gene>
    <name evidence="3" type="ORF">GCM10007209_25420</name>
</gene>
<feature type="transmembrane region" description="Helical" evidence="1">
    <location>
        <begin position="225"/>
        <end position="246"/>
    </location>
</feature>
<dbReference type="RefSeq" id="WP_007275118.1">
    <property type="nucleotide sequence ID" value="NZ_BMCI01000004.1"/>
</dbReference>
<dbReference type="EMBL" id="BMCI01000004">
    <property type="protein sequence ID" value="GGC62237.1"/>
    <property type="molecule type" value="Genomic_DNA"/>
</dbReference>
<dbReference type="PANTHER" id="PTHR43592:SF15">
    <property type="entry name" value="CAAX AMINO TERMINAL PROTEASE FAMILY PROTEIN"/>
    <property type="match status" value="1"/>
</dbReference>
<feature type="transmembrane region" description="Helical" evidence="1">
    <location>
        <begin position="198"/>
        <end position="218"/>
    </location>
</feature>
<feature type="transmembrane region" description="Helical" evidence="1">
    <location>
        <begin position="173"/>
        <end position="192"/>
    </location>
</feature>
<keyword evidence="3" id="KW-0482">Metalloprotease</keyword>
<dbReference type="PANTHER" id="PTHR43592">
    <property type="entry name" value="CAAX AMINO TERMINAL PROTEASE"/>
    <property type="match status" value="1"/>
</dbReference>
<evidence type="ECO:0000259" key="2">
    <source>
        <dbReference type="Pfam" id="PF02517"/>
    </source>
</evidence>
<evidence type="ECO:0000313" key="3">
    <source>
        <dbReference type="EMBL" id="GGC62237.1"/>
    </source>
</evidence>
<keyword evidence="1" id="KW-0472">Membrane</keyword>
<feature type="transmembrane region" description="Helical" evidence="1">
    <location>
        <begin position="21"/>
        <end position="49"/>
    </location>
</feature>
<proteinExistence type="predicted"/>
<dbReference type="AlphaFoldDB" id="A0A830EBR4"/>
<feature type="transmembrane region" description="Helical" evidence="1">
    <location>
        <begin position="141"/>
        <end position="161"/>
    </location>
</feature>
<feature type="transmembrane region" description="Helical" evidence="1">
    <location>
        <begin position="100"/>
        <end position="121"/>
    </location>
</feature>